<keyword evidence="2" id="KW-0032">Aminotransferase</keyword>
<dbReference type="PANTHER" id="PTHR46033:SF8">
    <property type="entry name" value="PROTEIN MAINTENANCE OF MERISTEMS-LIKE"/>
    <property type="match status" value="1"/>
</dbReference>
<dbReference type="PANTHER" id="PTHR46033">
    <property type="entry name" value="PROTEIN MAIN-LIKE 2"/>
    <property type="match status" value="1"/>
</dbReference>
<sequence length="253" mass="29259">MTGVYQAAISNDEAKELIDLCCWDRLFTITVGNGDKKIMEGLIERWWDTTHTFHFLKLEIGFTPLDFTFLTGISIGSGDPPPFNLEAFADYESMMYTYFLHMTPHISENKHQYRGNGINPTYVKEYILQSQARDTTEEGEEIARAFFMWMIGQVFFANSTCVVPIGWLAALLVIEDVGTYDWGSSILARIYRSLDECSRCAPYFSGMWMILEERECQSGQLENVPSFRERKRRSGVWNGMRNATLIPWFRLLK</sequence>
<feature type="domain" description="Aminotransferase-like plant mobile" evidence="1">
    <location>
        <begin position="35"/>
        <end position="198"/>
    </location>
</feature>
<dbReference type="EMBL" id="MVGT01001416">
    <property type="protein sequence ID" value="OVA12159.1"/>
    <property type="molecule type" value="Genomic_DNA"/>
</dbReference>
<dbReference type="Pfam" id="PF10536">
    <property type="entry name" value="PMD"/>
    <property type="match status" value="1"/>
</dbReference>
<dbReference type="InParanoid" id="A0A200QNW4"/>
<protein>
    <submittedName>
        <fullName evidence="2">Aminotransferase-like</fullName>
    </submittedName>
</protein>
<evidence type="ECO:0000259" key="1">
    <source>
        <dbReference type="Pfam" id="PF10536"/>
    </source>
</evidence>
<dbReference type="InterPro" id="IPR044824">
    <property type="entry name" value="MAIN-like"/>
</dbReference>
<reference evidence="2 3" key="1">
    <citation type="journal article" date="2017" name="Mol. Plant">
        <title>The Genome of Medicinal Plant Macleaya cordata Provides New Insights into Benzylisoquinoline Alkaloids Metabolism.</title>
        <authorList>
            <person name="Liu X."/>
            <person name="Liu Y."/>
            <person name="Huang P."/>
            <person name="Ma Y."/>
            <person name="Qing Z."/>
            <person name="Tang Q."/>
            <person name="Cao H."/>
            <person name="Cheng P."/>
            <person name="Zheng Y."/>
            <person name="Yuan Z."/>
            <person name="Zhou Y."/>
            <person name="Liu J."/>
            <person name="Tang Z."/>
            <person name="Zhuo Y."/>
            <person name="Zhang Y."/>
            <person name="Yu L."/>
            <person name="Huang J."/>
            <person name="Yang P."/>
            <person name="Peng Q."/>
            <person name="Zhang J."/>
            <person name="Jiang W."/>
            <person name="Zhang Z."/>
            <person name="Lin K."/>
            <person name="Ro D.K."/>
            <person name="Chen X."/>
            <person name="Xiong X."/>
            <person name="Shang Y."/>
            <person name="Huang S."/>
            <person name="Zeng J."/>
        </authorList>
    </citation>
    <scope>NUCLEOTIDE SEQUENCE [LARGE SCALE GENOMIC DNA]</scope>
    <source>
        <strain evidence="3">cv. BLH2017</strain>
        <tissue evidence="2">Root</tissue>
    </source>
</reference>
<accession>A0A200QNW4</accession>
<proteinExistence type="predicted"/>
<keyword evidence="3" id="KW-1185">Reference proteome</keyword>
<dbReference type="AlphaFoldDB" id="A0A200QNW4"/>
<keyword evidence="2" id="KW-0808">Transferase</keyword>
<dbReference type="GO" id="GO:0008483">
    <property type="term" value="F:transaminase activity"/>
    <property type="evidence" value="ECO:0007669"/>
    <property type="project" value="UniProtKB-KW"/>
</dbReference>
<dbReference type="STRING" id="56857.A0A200QNW4"/>
<dbReference type="InterPro" id="IPR019557">
    <property type="entry name" value="AminoTfrase-like_pln_mobile"/>
</dbReference>
<evidence type="ECO:0000313" key="2">
    <source>
        <dbReference type="EMBL" id="OVA12159.1"/>
    </source>
</evidence>
<evidence type="ECO:0000313" key="3">
    <source>
        <dbReference type="Proteomes" id="UP000195402"/>
    </source>
</evidence>
<comment type="caution">
    <text evidence="2">The sequence shown here is derived from an EMBL/GenBank/DDBJ whole genome shotgun (WGS) entry which is preliminary data.</text>
</comment>
<dbReference type="Proteomes" id="UP000195402">
    <property type="component" value="Unassembled WGS sequence"/>
</dbReference>
<dbReference type="OrthoDB" id="1938336at2759"/>
<gene>
    <name evidence="2" type="ORF">BVC80_1773g62</name>
</gene>
<name>A0A200QNW4_MACCD</name>
<dbReference type="OMA" id="HACLANF"/>
<dbReference type="GO" id="GO:0010073">
    <property type="term" value="P:meristem maintenance"/>
    <property type="evidence" value="ECO:0007669"/>
    <property type="project" value="InterPro"/>
</dbReference>
<organism evidence="2 3">
    <name type="scientific">Macleaya cordata</name>
    <name type="common">Five-seeded plume-poppy</name>
    <name type="synonym">Bocconia cordata</name>
    <dbReference type="NCBI Taxonomy" id="56857"/>
    <lineage>
        <taxon>Eukaryota</taxon>
        <taxon>Viridiplantae</taxon>
        <taxon>Streptophyta</taxon>
        <taxon>Embryophyta</taxon>
        <taxon>Tracheophyta</taxon>
        <taxon>Spermatophyta</taxon>
        <taxon>Magnoliopsida</taxon>
        <taxon>Ranunculales</taxon>
        <taxon>Papaveraceae</taxon>
        <taxon>Papaveroideae</taxon>
        <taxon>Macleaya</taxon>
    </lineage>
</organism>